<reference evidence="2" key="1">
    <citation type="submission" date="2020-11" db="EMBL/GenBank/DDBJ databases">
        <authorList>
            <person name="Whiteford S."/>
        </authorList>
    </citation>
    <scope>NUCLEOTIDE SEQUENCE</scope>
</reference>
<sequence length="432" mass="48320">MSSAEKNKDSLSQEAEQMQASNVRRSIGEWEAAIPNQGSSNPSPRAAQVAPAAPCKAKTQSLTQGPTGEVTDRRSVETTTSPKPKYKNRTSEARACLTSAKLQLGKARNLRTDIKNEVTQNIERLYQLVKDSESNKEKGKGIECTREDNEAEIDKVEENKLTPTTNELNADLIRAMEVHADKLRVASDRMEELKTQLEAAMKPSYAEALAAGMSRISRQEGTTQSNPTKGPSHSLIISSEEGNDTSDQILTKIRKAIQPRENGLQTFSTVRGGKTYASHVDVTACTADLYGVAEDWRVVEDLTSSDHNGIVFQLKMEKAMGFNVKRTTRLYNTKKANWEGFHEQLDLLLLDHRITEPEINKIASIDELDSLVVKFTEIIGQACLETMPKKKVNEKLALPWWSEELAKLKKDMMTKKRRVRCAAAVRKPDRYR</sequence>
<evidence type="ECO:0000313" key="2">
    <source>
        <dbReference type="EMBL" id="CAG9101592.1"/>
    </source>
</evidence>
<comment type="caution">
    <text evidence="2">The sequence shown here is derived from an EMBL/GenBank/DDBJ whole genome shotgun (WGS) entry which is preliminary data.</text>
</comment>
<gene>
    <name evidence="2" type="ORF">PLXY2_LOCUS2434</name>
</gene>
<feature type="compositionally biased region" description="Polar residues" evidence="1">
    <location>
        <begin position="12"/>
        <end position="24"/>
    </location>
</feature>
<protein>
    <submittedName>
        <fullName evidence="2">(diamondback moth) hypothetical protein</fullName>
    </submittedName>
</protein>
<dbReference type="AlphaFoldDB" id="A0A8S4DML5"/>
<dbReference type="InterPro" id="IPR036691">
    <property type="entry name" value="Endo/exonu/phosph_ase_sf"/>
</dbReference>
<dbReference type="EMBL" id="CAJHNJ030000006">
    <property type="protein sequence ID" value="CAG9101592.1"/>
    <property type="molecule type" value="Genomic_DNA"/>
</dbReference>
<keyword evidence="3" id="KW-1185">Reference proteome</keyword>
<name>A0A8S4DML5_PLUXY</name>
<dbReference type="Gene3D" id="3.60.10.10">
    <property type="entry name" value="Endonuclease/exonuclease/phosphatase"/>
    <property type="match status" value="1"/>
</dbReference>
<organism evidence="2 3">
    <name type="scientific">Plutella xylostella</name>
    <name type="common">Diamondback moth</name>
    <name type="synonym">Plutella maculipennis</name>
    <dbReference type="NCBI Taxonomy" id="51655"/>
    <lineage>
        <taxon>Eukaryota</taxon>
        <taxon>Metazoa</taxon>
        <taxon>Ecdysozoa</taxon>
        <taxon>Arthropoda</taxon>
        <taxon>Hexapoda</taxon>
        <taxon>Insecta</taxon>
        <taxon>Pterygota</taxon>
        <taxon>Neoptera</taxon>
        <taxon>Endopterygota</taxon>
        <taxon>Lepidoptera</taxon>
        <taxon>Glossata</taxon>
        <taxon>Ditrysia</taxon>
        <taxon>Yponomeutoidea</taxon>
        <taxon>Plutellidae</taxon>
        <taxon>Plutella</taxon>
    </lineage>
</organism>
<dbReference type="Proteomes" id="UP000653454">
    <property type="component" value="Unassembled WGS sequence"/>
</dbReference>
<dbReference type="SUPFAM" id="SSF56219">
    <property type="entry name" value="DNase I-like"/>
    <property type="match status" value="1"/>
</dbReference>
<feature type="region of interest" description="Disordered" evidence="1">
    <location>
        <begin position="1"/>
        <end position="91"/>
    </location>
</feature>
<evidence type="ECO:0000313" key="3">
    <source>
        <dbReference type="Proteomes" id="UP000653454"/>
    </source>
</evidence>
<evidence type="ECO:0000256" key="1">
    <source>
        <dbReference type="SAM" id="MobiDB-lite"/>
    </source>
</evidence>
<feature type="region of interest" description="Disordered" evidence="1">
    <location>
        <begin position="217"/>
        <end position="239"/>
    </location>
</feature>
<feature type="compositionally biased region" description="Polar residues" evidence="1">
    <location>
        <begin position="219"/>
        <end position="237"/>
    </location>
</feature>
<accession>A0A8S4DML5</accession>
<feature type="compositionally biased region" description="Basic and acidic residues" evidence="1">
    <location>
        <begin position="1"/>
        <end position="11"/>
    </location>
</feature>
<proteinExistence type="predicted"/>
<feature type="compositionally biased region" description="Low complexity" evidence="1">
    <location>
        <begin position="42"/>
        <end position="57"/>
    </location>
</feature>